<dbReference type="OrthoDB" id="9797990at2"/>
<dbReference type="InParanoid" id="C8XAI0"/>
<evidence type="ECO:0000313" key="1">
    <source>
        <dbReference type="EMBL" id="ACV77345.1"/>
    </source>
</evidence>
<dbReference type="Proteomes" id="UP000002218">
    <property type="component" value="Chromosome"/>
</dbReference>
<sequence length="297" mass="31025">MSEAFAVARAAAARASVQIRELDTLAEMTAACALLDRIWQIPPGEVSEVRPSLLRALGHAGNYLVGAYATDGPRADELVAASVAFFGSPPGGSLHSHITGVLPGAGAGVGAAIKWHQRAWALAHGVGRVTWTYDPLIARNAFFNVTRLGARPRRYLVDFYGPMDDGPNRGQPTDRADVEWDLRSPEVRAAAAPVLAGRPGTDGPDVDALRSAGATVALAVGDDGEPARAESAGGATGPLLIGVPADIEALRRTDPAQALRWRLAVRSVLGAAMADDARRITGFARSGWYVLEGKGPA</sequence>
<reference evidence="2" key="1">
    <citation type="submission" date="2009-09" db="EMBL/GenBank/DDBJ databases">
        <title>The complete genome of Nakamurella multipartita DSM 44233.</title>
        <authorList>
            <consortium name="US DOE Joint Genome Institute (JGI-PGF)"/>
            <person name="Lucas S."/>
            <person name="Copeland A."/>
            <person name="Lapidus A."/>
            <person name="Glavina del Rio T."/>
            <person name="Dalin E."/>
            <person name="Tice H."/>
            <person name="Bruce D."/>
            <person name="Goodwin L."/>
            <person name="Pitluck S."/>
            <person name="Kyrpides N."/>
            <person name="Mavromatis K."/>
            <person name="Ivanova N."/>
            <person name="Ovchinnikova G."/>
            <person name="Sims D."/>
            <person name="Meincke L."/>
            <person name="Brettin T."/>
            <person name="Detter J.C."/>
            <person name="Han C."/>
            <person name="Larimer F."/>
            <person name="Land M."/>
            <person name="Hauser L."/>
            <person name="Markowitz V."/>
            <person name="Cheng J.-F."/>
            <person name="Hugenholtz P."/>
            <person name="Woyke T."/>
            <person name="Wu D."/>
            <person name="Klenk H.-P."/>
            <person name="Eisen J.A."/>
        </authorList>
    </citation>
    <scope>NUCLEOTIDE SEQUENCE [LARGE SCALE GENOMIC DNA]</scope>
    <source>
        <strain evidence="2">ATCC 700099 / DSM 44233 / CIP 104796 / JCM 9543 / NBRC 105858 / Y-104</strain>
    </source>
</reference>
<proteinExistence type="predicted"/>
<dbReference type="HOGENOM" id="CLU_061573_0_0_11"/>
<dbReference type="RefSeq" id="WP_015746259.1">
    <property type="nucleotide sequence ID" value="NC_013235.1"/>
</dbReference>
<evidence type="ECO:0000313" key="2">
    <source>
        <dbReference type="Proteomes" id="UP000002218"/>
    </source>
</evidence>
<name>C8XAI0_NAKMY</name>
<dbReference type="AlphaFoldDB" id="C8XAI0"/>
<dbReference type="KEGG" id="nml:Namu_0935"/>
<accession>C8XAI0</accession>
<dbReference type="PANTHER" id="PTHR41700:SF1">
    <property type="entry name" value="N-ACETYLTRANSFERASE DOMAIN-CONTAINING PROTEIN"/>
    <property type="match status" value="1"/>
</dbReference>
<dbReference type="STRING" id="479431.Namu_0935"/>
<protein>
    <recommendedName>
        <fullName evidence="3">N-acetyltransferase domain-containing protein</fullName>
    </recommendedName>
</protein>
<gene>
    <name evidence="1" type="ordered locus">Namu_0935</name>
</gene>
<dbReference type="InterPro" id="IPR038764">
    <property type="entry name" value="GNAT_N_AcTrfase_prd"/>
</dbReference>
<dbReference type="eggNOG" id="COG3375">
    <property type="taxonomic scope" value="Bacteria"/>
</dbReference>
<reference evidence="1 2" key="2">
    <citation type="journal article" date="2010" name="Stand. Genomic Sci.">
        <title>Complete genome sequence of Nakamurella multipartita type strain (Y-104).</title>
        <authorList>
            <person name="Tice H."/>
            <person name="Mayilraj S."/>
            <person name="Sims D."/>
            <person name="Lapidus A."/>
            <person name="Nolan M."/>
            <person name="Lucas S."/>
            <person name="Glavina Del Rio T."/>
            <person name="Copeland A."/>
            <person name="Cheng J.F."/>
            <person name="Meincke L."/>
            <person name="Bruce D."/>
            <person name="Goodwin L."/>
            <person name="Pitluck S."/>
            <person name="Ivanova N."/>
            <person name="Mavromatis K."/>
            <person name="Ovchinnikova G."/>
            <person name="Pati A."/>
            <person name="Chen A."/>
            <person name="Palaniappan K."/>
            <person name="Land M."/>
            <person name="Hauser L."/>
            <person name="Chang Y.J."/>
            <person name="Jeffries C.D."/>
            <person name="Detter J.C."/>
            <person name="Brettin T."/>
            <person name="Rohde M."/>
            <person name="Goker M."/>
            <person name="Bristow J."/>
            <person name="Eisen J.A."/>
            <person name="Markowitz V."/>
            <person name="Hugenholtz P."/>
            <person name="Kyrpides N.C."/>
            <person name="Klenk H.P."/>
            <person name="Chen F."/>
        </authorList>
    </citation>
    <scope>NUCLEOTIDE SEQUENCE [LARGE SCALE GENOMIC DNA]</scope>
    <source>
        <strain evidence="2">ATCC 700099 / DSM 44233 / CIP 104796 / JCM 9543 / NBRC 105858 / Y-104</strain>
    </source>
</reference>
<evidence type="ECO:0008006" key="3">
    <source>
        <dbReference type="Google" id="ProtNLM"/>
    </source>
</evidence>
<keyword evidence="2" id="KW-1185">Reference proteome</keyword>
<dbReference type="PANTHER" id="PTHR41700">
    <property type="entry name" value="GCN5-RELATED N-ACETYLTRANSFERASE"/>
    <property type="match status" value="1"/>
</dbReference>
<organism evidence="1 2">
    <name type="scientific">Nakamurella multipartita (strain ATCC 700099 / DSM 44233 / CIP 104796 / JCM 9543 / NBRC 105858 / Y-104)</name>
    <name type="common">Microsphaera multipartita</name>
    <dbReference type="NCBI Taxonomy" id="479431"/>
    <lineage>
        <taxon>Bacteria</taxon>
        <taxon>Bacillati</taxon>
        <taxon>Actinomycetota</taxon>
        <taxon>Actinomycetes</taxon>
        <taxon>Nakamurellales</taxon>
        <taxon>Nakamurellaceae</taxon>
        <taxon>Nakamurella</taxon>
    </lineage>
</organism>
<dbReference type="EMBL" id="CP001737">
    <property type="protein sequence ID" value="ACV77345.1"/>
    <property type="molecule type" value="Genomic_DNA"/>
</dbReference>